<sequence length="253" mass="28050">MLFAAQSHASQAKELPLTEPSFNDSVDTTAHHSITHHSTARMTTNMATTTPFASADKRVFNIGELVEPILTHVRSGDEQNKAQVVDDMKTILRSQQINSTCRKAVQSSHHIKRLLGMLPPKVSDTTSFGIHPVFQVPAPGGATDGPLWGWRFARHAFTNSSINATSAKTLVLHVDAAAIEFYVHDKGSWRQLCWNLRGYEVDSCEIHLPGKRKGMQRFSQILELRIGGRETAGELVDAVVKRVQTECPAWRTT</sequence>
<protein>
    <submittedName>
        <fullName evidence="2">Uncharacterized protein</fullName>
    </submittedName>
</protein>
<dbReference type="GeneID" id="71991114"/>
<dbReference type="AlphaFoldDB" id="A0A9Q8PF14"/>
<keyword evidence="3" id="KW-1185">Reference proteome</keyword>
<dbReference type="EMBL" id="CP090170">
    <property type="protein sequence ID" value="UJO21268.1"/>
    <property type="molecule type" value="Genomic_DNA"/>
</dbReference>
<reference evidence="2" key="2">
    <citation type="journal article" date="2022" name="Microb. Genom.">
        <title>A chromosome-scale genome assembly of the tomato pathogen Cladosporium fulvum reveals a compartmentalized genome architecture and the presence of a dispensable chromosome.</title>
        <authorList>
            <person name="Zaccaron A.Z."/>
            <person name="Chen L.H."/>
            <person name="Samaras A."/>
            <person name="Stergiopoulos I."/>
        </authorList>
    </citation>
    <scope>NUCLEOTIDE SEQUENCE</scope>
    <source>
        <strain evidence="2">Race5_Kim</strain>
    </source>
</reference>
<dbReference type="OrthoDB" id="10656689at2759"/>
<proteinExistence type="predicted"/>
<evidence type="ECO:0000256" key="1">
    <source>
        <dbReference type="SAM" id="MobiDB-lite"/>
    </source>
</evidence>
<evidence type="ECO:0000313" key="2">
    <source>
        <dbReference type="EMBL" id="UJO21268.1"/>
    </source>
</evidence>
<dbReference type="RefSeq" id="XP_047765634.1">
    <property type="nucleotide sequence ID" value="XM_047910384.1"/>
</dbReference>
<dbReference type="KEGG" id="ffu:CLAFUR5_11236"/>
<gene>
    <name evidence="2" type="ORF">CLAFUR5_11236</name>
</gene>
<accession>A0A9Q8PF14</accession>
<reference evidence="2" key="1">
    <citation type="submission" date="2021-12" db="EMBL/GenBank/DDBJ databases">
        <authorList>
            <person name="Zaccaron A."/>
            <person name="Stergiopoulos I."/>
        </authorList>
    </citation>
    <scope>NUCLEOTIDE SEQUENCE</scope>
    <source>
        <strain evidence="2">Race5_Kim</strain>
    </source>
</reference>
<name>A0A9Q8PF14_PASFU</name>
<evidence type="ECO:0000313" key="3">
    <source>
        <dbReference type="Proteomes" id="UP000756132"/>
    </source>
</evidence>
<feature type="region of interest" description="Disordered" evidence="1">
    <location>
        <begin position="1"/>
        <end position="37"/>
    </location>
</feature>
<dbReference type="Proteomes" id="UP000756132">
    <property type="component" value="Chromosome 8"/>
</dbReference>
<organism evidence="2 3">
    <name type="scientific">Passalora fulva</name>
    <name type="common">Tomato leaf mold</name>
    <name type="synonym">Cladosporium fulvum</name>
    <dbReference type="NCBI Taxonomy" id="5499"/>
    <lineage>
        <taxon>Eukaryota</taxon>
        <taxon>Fungi</taxon>
        <taxon>Dikarya</taxon>
        <taxon>Ascomycota</taxon>
        <taxon>Pezizomycotina</taxon>
        <taxon>Dothideomycetes</taxon>
        <taxon>Dothideomycetidae</taxon>
        <taxon>Mycosphaerellales</taxon>
        <taxon>Mycosphaerellaceae</taxon>
        <taxon>Fulvia</taxon>
    </lineage>
</organism>